<evidence type="ECO:0000256" key="1">
    <source>
        <dbReference type="PROSITE-ProRule" id="PRU00339"/>
    </source>
</evidence>
<dbReference type="Gene3D" id="3.40.50.300">
    <property type="entry name" value="P-loop containing nucleotide triphosphate hydrolases"/>
    <property type="match status" value="1"/>
</dbReference>
<dbReference type="Pfam" id="PF08350">
    <property type="entry name" value="FilR1_middle"/>
    <property type="match status" value="1"/>
</dbReference>
<reference evidence="6 7" key="1">
    <citation type="journal article" date="2019" name="Int. J. Syst. Evol. Microbiol.">
        <title>The Global Catalogue of Microorganisms (GCM) 10K type strain sequencing project: providing services to taxonomists for standard genome sequencing and annotation.</title>
        <authorList>
            <consortium name="The Broad Institute Genomics Platform"/>
            <consortium name="The Broad Institute Genome Sequencing Center for Infectious Disease"/>
            <person name="Wu L."/>
            <person name="Ma J."/>
        </authorList>
    </citation>
    <scope>NUCLEOTIDE SEQUENCE [LARGE SCALE GENOMIC DNA]</scope>
    <source>
        <strain evidence="6 7">DT85</strain>
    </source>
</reference>
<feature type="region of interest" description="Disordered" evidence="2">
    <location>
        <begin position="1105"/>
        <end position="1130"/>
    </location>
</feature>
<comment type="caution">
    <text evidence="6">The sequence shown here is derived from an EMBL/GenBank/DDBJ whole genome shotgun (WGS) entry which is preliminary data.</text>
</comment>
<dbReference type="InterPro" id="IPR027417">
    <property type="entry name" value="P-loop_NTPase"/>
</dbReference>
<evidence type="ECO:0000313" key="7">
    <source>
        <dbReference type="Proteomes" id="UP001596398"/>
    </source>
</evidence>
<dbReference type="Pfam" id="PF13424">
    <property type="entry name" value="TPR_12"/>
    <property type="match status" value="3"/>
</dbReference>
<evidence type="ECO:0000313" key="6">
    <source>
        <dbReference type="EMBL" id="MFC7234570.1"/>
    </source>
</evidence>
<dbReference type="SUPFAM" id="SSF52540">
    <property type="entry name" value="P-loop containing nucleoside triphosphate hydrolases"/>
    <property type="match status" value="1"/>
</dbReference>
<evidence type="ECO:0000259" key="4">
    <source>
        <dbReference type="Pfam" id="PF25199"/>
    </source>
</evidence>
<evidence type="ECO:0000256" key="2">
    <source>
        <dbReference type="SAM" id="MobiDB-lite"/>
    </source>
</evidence>
<sequence>MTREGDGDGRDGVDAEAFRGTVAKRRDVLAALAAEPRYKRDLIDDLDHSRSTIDRAVAELLDAGLAERADGTYRATAAGELGLERHDAYRGEMRDIAASADVLDAVADGALDASLVAGATLHRTAGNDRQATLSLLEEEIRGAERVDALLPRLSDSRILDAYRTQARRGGTTSRLVFAPTLLSTLEARFAADIGELAAADGVRLYEAAVSSVGLVRLRGDGDAAYVVAYTDEGGIAGVYEHTEPESVARIARRIDGRVADSTDRTDDLAALRDERRARPPERDGELPAAVEAEGFVELDDGLVERRGHAPMLVSWRTGVSLSGVRHGNDVVRSRYRDDGSRVELAAELAERLREGRDTVVVGEPGSGKSTLCKRVAADWHAAGDPVFYRASGTGDAFASVVELRRHLTRCEGHVLVVVEDVVDPGARRAVDLRREFAGDDRVTFLFDAREREWRDAAARDDAPERATLEEYAMPSLSVADCERLLERAEADAGTALGLDARALYDAVRDAEGGDVGAFYVAVHRVARLADPLSVADPEATTTLSASVRDTFERLRSRSRTAMDVAVLANVLNVCGIPVAPSLVYAVGDEELVTEAVDVLAGAALFPASAAPGLDAPPETVHEAWSYAFLDHVVERLGRRGARETVARVLGTVLGLATAPDRRAAARERATADPVLDRIDDDPEGWQAEFVERLFDELGHRPRVAPLVSDGVLDEVPSHVQPLRRYRWAGTLALEAGAPERATRVFERLRAEAAERGSFTFESEALIGLARAKKLESAYDEATELLVEALSMAVRDDDDRLTFVGLLQLGTVAEKRGEFALAEKRYTAARRHATAVGNDLWVARALHNLGAVAQSRGEFETAIGHGRAALERYREHGERMQEAKVRANIGNGLTRLGEFDDAEAQYRRALDIDTEIGRDPGIAGTLTNLGDLERVRGNQETALQYLERAESLYRRIGDEYRRSICLNNIGTVHENLGEFEAAREVHEEAYDIRRAVGNDHATGISEHNLAVCALELGDVAAAESYVRDSLDHLERAGDVRSVALTRNVLADVHRRKGETDAAVAELERAVRELSGREDPDTLEHLLDELVSLLVSVGDPDRAQTFARRRRRLTAGPPEKPTAGGESSAADD</sequence>
<accession>A0ABD5ZMA6</accession>
<dbReference type="Pfam" id="PF25213">
    <property type="entry name" value="HVO_A0261_N"/>
    <property type="match status" value="1"/>
</dbReference>
<dbReference type="PROSITE" id="PS50005">
    <property type="entry name" value="TPR"/>
    <property type="match status" value="1"/>
</dbReference>
<dbReference type="Gene3D" id="1.25.40.10">
    <property type="entry name" value="Tetratricopeptide repeat domain"/>
    <property type="match status" value="2"/>
</dbReference>
<proteinExistence type="predicted"/>
<feature type="repeat" description="TPR" evidence="1">
    <location>
        <begin position="882"/>
        <end position="915"/>
    </location>
</feature>
<dbReference type="GeneID" id="79266238"/>
<dbReference type="InterPro" id="IPR019734">
    <property type="entry name" value="TPR_rpt"/>
</dbReference>
<dbReference type="InterPro" id="IPR011990">
    <property type="entry name" value="TPR-like_helical_dom_sf"/>
</dbReference>
<keyword evidence="7" id="KW-1185">Reference proteome</keyword>
<evidence type="ECO:0000259" key="3">
    <source>
        <dbReference type="Pfam" id="PF08350"/>
    </source>
</evidence>
<evidence type="ECO:0000259" key="5">
    <source>
        <dbReference type="Pfam" id="PF25213"/>
    </source>
</evidence>
<dbReference type="InterPro" id="IPR036390">
    <property type="entry name" value="WH_DNA-bd_sf"/>
</dbReference>
<dbReference type="AlphaFoldDB" id="A0ABD5ZMA6"/>
<feature type="domain" description="Novel STAND NTPase 5" evidence="4">
    <location>
        <begin position="349"/>
        <end position="458"/>
    </location>
</feature>
<organism evidence="6 7">
    <name type="scientific">Halosegnis marinus</name>
    <dbReference type="NCBI Taxonomy" id="3034023"/>
    <lineage>
        <taxon>Archaea</taxon>
        <taxon>Methanobacteriati</taxon>
        <taxon>Methanobacteriota</taxon>
        <taxon>Stenosarchaea group</taxon>
        <taxon>Halobacteria</taxon>
        <taxon>Halobacteriales</taxon>
        <taxon>Natronomonadaceae</taxon>
        <taxon>Halosegnis</taxon>
    </lineage>
</organism>
<protein>
    <submittedName>
        <fullName evidence="6">Tetratricopeptide repeat protein</fullName>
    </submittedName>
</protein>
<dbReference type="PANTHER" id="PTHR10098">
    <property type="entry name" value="RAPSYN-RELATED"/>
    <property type="match status" value="1"/>
</dbReference>
<dbReference type="SUPFAM" id="SSF48452">
    <property type="entry name" value="TPR-like"/>
    <property type="match status" value="2"/>
</dbReference>
<keyword evidence="1" id="KW-0802">TPR repeat</keyword>
<gene>
    <name evidence="6" type="ORF">ACFQJ4_04475</name>
</gene>
<name>A0ABD5ZMA6_9EURY</name>
<dbReference type="SMART" id="SM00028">
    <property type="entry name" value="TPR"/>
    <property type="match status" value="8"/>
</dbReference>
<feature type="domain" description="Methanogenesis regulatory protein FilR1 middle" evidence="3">
    <location>
        <begin position="133"/>
        <end position="247"/>
    </location>
</feature>
<dbReference type="InterPro" id="IPR057574">
    <property type="entry name" value="nSTAND_NTPase5_dom"/>
</dbReference>
<dbReference type="InterPro" id="IPR013561">
    <property type="entry name" value="FilR1_middle_dom"/>
</dbReference>
<dbReference type="Pfam" id="PF25199">
    <property type="entry name" value="nSTAND_NTPase5"/>
    <property type="match status" value="1"/>
</dbReference>
<dbReference type="Proteomes" id="UP001596398">
    <property type="component" value="Unassembled WGS sequence"/>
</dbReference>
<dbReference type="EMBL" id="JBHTAP010000001">
    <property type="protein sequence ID" value="MFC7234570.1"/>
    <property type="molecule type" value="Genomic_DNA"/>
</dbReference>
<dbReference type="SUPFAM" id="SSF46785">
    <property type="entry name" value="Winged helix' DNA-binding domain"/>
    <property type="match status" value="1"/>
</dbReference>
<dbReference type="InterPro" id="IPR057527">
    <property type="entry name" value="HVO_A0261-like_N"/>
</dbReference>
<dbReference type="RefSeq" id="WP_276235576.1">
    <property type="nucleotide sequence ID" value="NZ_CP119802.1"/>
</dbReference>
<dbReference type="PANTHER" id="PTHR10098:SF108">
    <property type="entry name" value="TETRATRICOPEPTIDE REPEAT PROTEIN 28"/>
    <property type="match status" value="1"/>
</dbReference>
<feature type="domain" description="HVO-A0261-like N-terminal" evidence="5">
    <location>
        <begin position="16"/>
        <end position="94"/>
    </location>
</feature>